<dbReference type="EMBL" id="CP118615">
    <property type="protein sequence ID" value="WDZ83496.1"/>
    <property type="molecule type" value="Genomic_DNA"/>
</dbReference>
<dbReference type="InterPro" id="IPR009081">
    <property type="entry name" value="PP-bd_ACP"/>
</dbReference>
<dbReference type="Proteomes" id="UP001219605">
    <property type="component" value="Chromosome"/>
</dbReference>
<dbReference type="InterPro" id="IPR036736">
    <property type="entry name" value="ACP-like_sf"/>
</dbReference>
<dbReference type="PROSITE" id="PS50075">
    <property type="entry name" value="CARRIER"/>
    <property type="match status" value="1"/>
</dbReference>
<organism evidence="2 3">
    <name type="scientific">Micromonospora cathayae</name>
    <dbReference type="NCBI Taxonomy" id="3028804"/>
    <lineage>
        <taxon>Bacteria</taxon>
        <taxon>Bacillati</taxon>
        <taxon>Actinomycetota</taxon>
        <taxon>Actinomycetes</taxon>
        <taxon>Micromonosporales</taxon>
        <taxon>Micromonosporaceae</taxon>
        <taxon>Micromonospora</taxon>
    </lineage>
</organism>
<evidence type="ECO:0000313" key="3">
    <source>
        <dbReference type="Proteomes" id="UP001219605"/>
    </source>
</evidence>
<feature type="domain" description="Carrier" evidence="1">
    <location>
        <begin position="9"/>
        <end position="85"/>
    </location>
</feature>
<dbReference type="Pfam" id="PF00550">
    <property type="entry name" value="PP-binding"/>
    <property type="match status" value="1"/>
</dbReference>
<protein>
    <submittedName>
        <fullName evidence="2">Phosphopantetheine-binding protein</fullName>
    </submittedName>
</protein>
<accession>A0ABY7ZKK8</accession>
<gene>
    <name evidence="2" type="ORF">PVK37_23965</name>
</gene>
<keyword evidence="3" id="KW-1185">Reference proteome</keyword>
<reference evidence="2 3" key="1">
    <citation type="submission" date="2023-02" db="EMBL/GenBank/DDBJ databases">
        <authorList>
            <person name="Mo P."/>
        </authorList>
    </citation>
    <scope>NUCLEOTIDE SEQUENCE [LARGE SCALE GENOMIC DNA]</scope>
    <source>
        <strain evidence="2 3">HUAS 3</strain>
    </source>
</reference>
<dbReference type="SUPFAM" id="SSF47336">
    <property type="entry name" value="ACP-like"/>
    <property type="match status" value="1"/>
</dbReference>
<dbReference type="Gene3D" id="1.10.1200.10">
    <property type="entry name" value="ACP-like"/>
    <property type="match status" value="1"/>
</dbReference>
<name>A0ABY7ZKK8_9ACTN</name>
<dbReference type="RefSeq" id="WP_275030040.1">
    <property type="nucleotide sequence ID" value="NZ_CP118615.1"/>
</dbReference>
<evidence type="ECO:0000259" key="1">
    <source>
        <dbReference type="PROSITE" id="PS50075"/>
    </source>
</evidence>
<proteinExistence type="predicted"/>
<sequence>MTGKSIGHDREELIRQRVADIWREVLTVSGDQPDATFFELSGDSVAAVRIVSRIEEDLDVLIDVGDIFEDDPTLASLTDSVLHRTTSPAHG</sequence>
<evidence type="ECO:0000313" key="2">
    <source>
        <dbReference type="EMBL" id="WDZ83496.1"/>
    </source>
</evidence>